<dbReference type="InterPro" id="IPR002347">
    <property type="entry name" value="SDR_fam"/>
</dbReference>
<accession>A0A7Y6TWR9</accession>
<dbReference type="Pfam" id="PF13561">
    <property type="entry name" value="adh_short_C2"/>
    <property type="match status" value="1"/>
</dbReference>
<evidence type="ECO:0000256" key="1">
    <source>
        <dbReference type="ARBA" id="ARBA00006484"/>
    </source>
</evidence>
<protein>
    <submittedName>
        <fullName evidence="3">SDR family oxidoreductase</fullName>
    </submittedName>
</protein>
<dbReference type="FunFam" id="3.40.50.720:FF:000084">
    <property type="entry name" value="Short-chain dehydrogenase reductase"/>
    <property type="match status" value="1"/>
</dbReference>
<keyword evidence="4" id="KW-1185">Reference proteome</keyword>
<dbReference type="PANTHER" id="PTHR43180">
    <property type="entry name" value="3-OXOACYL-(ACYL-CARRIER-PROTEIN) REDUCTASE (AFU_ORTHOLOGUE AFUA_6G11210)"/>
    <property type="match status" value="1"/>
</dbReference>
<dbReference type="Gene3D" id="3.40.50.720">
    <property type="entry name" value="NAD(P)-binding Rossmann-like Domain"/>
    <property type="match status" value="1"/>
</dbReference>
<sequence>MFDKESGVPGRLTGKRAAITGGAAGIGLAIAQRFAGEGASIAVCDPDRARLAALQQERPDWLYVAADVSIESQVAEFFEACRARFGALDCLVNNAGISGPTAGIESIALADWEAVYACNVRGAYLCTRAAVGLLKSAGGSIIMMSSLAGRVGVPFRTPYASAKWALIGLTKSLAVELGEHKIRVNAILPGLTRGPRLERVIEARAASSGRTFEEQVAVEVSAGALGELVEPEDIASAALYLASDEGRRVTGVSLPVDAGLESATFR</sequence>
<dbReference type="NCBIfam" id="NF009466">
    <property type="entry name" value="PRK12826.1-2"/>
    <property type="match status" value="1"/>
</dbReference>
<organism evidence="3 4">
    <name type="scientific">Piscinibacter koreensis</name>
    <dbReference type="NCBI Taxonomy" id="2742824"/>
    <lineage>
        <taxon>Bacteria</taxon>
        <taxon>Pseudomonadati</taxon>
        <taxon>Pseudomonadota</taxon>
        <taxon>Betaproteobacteria</taxon>
        <taxon>Burkholderiales</taxon>
        <taxon>Sphaerotilaceae</taxon>
        <taxon>Piscinibacter</taxon>
    </lineage>
</organism>
<dbReference type="Proteomes" id="UP000529637">
    <property type="component" value="Unassembled WGS sequence"/>
</dbReference>
<dbReference type="PRINTS" id="PR00080">
    <property type="entry name" value="SDRFAMILY"/>
</dbReference>
<proteinExistence type="inferred from homology"/>
<evidence type="ECO:0000313" key="3">
    <source>
        <dbReference type="EMBL" id="NUZ06365.1"/>
    </source>
</evidence>
<dbReference type="InterPro" id="IPR036291">
    <property type="entry name" value="NAD(P)-bd_dom_sf"/>
</dbReference>
<name>A0A7Y6TWR9_9BURK</name>
<dbReference type="AlphaFoldDB" id="A0A7Y6TWR9"/>
<dbReference type="RefSeq" id="WP_176069193.1">
    <property type="nucleotide sequence ID" value="NZ_JABWMJ010000004.1"/>
</dbReference>
<dbReference type="CDD" id="cd05233">
    <property type="entry name" value="SDR_c"/>
    <property type="match status" value="1"/>
</dbReference>
<dbReference type="SUPFAM" id="SSF51735">
    <property type="entry name" value="NAD(P)-binding Rossmann-fold domains"/>
    <property type="match status" value="1"/>
</dbReference>
<comment type="similarity">
    <text evidence="1">Belongs to the short-chain dehydrogenases/reductases (SDR) family.</text>
</comment>
<evidence type="ECO:0000313" key="4">
    <source>
        <dbReference type="Proteomes" id="UP000529637"/>
    </source>
</evidence>
<dbReference type="GO" id="GO:0016491">
    <property type="term" value="F:oxidoreductase activity"/>
    <property type="evidence" value="ECO:0007669"/>
    <property type="project" value="UniProtKB-KW"/>
</dbReference>
<comment type="caution">
    <text evidence="3">The sequence shown here is derived from an EMBL/GenBank/DDBJ whole genome shotgun (WGS) entry which is preliminary data.</text>
</comment>
<dbReference type="InterPro" id="IPR020904">
    <property type="entry name" value="Sc_DH/Rdtase_CS"/>
</dbReference>
<dbReference type="PANTHER" id="PTHR43180:SF66">
    <property type="entry name" value="SHORT-CHAIN DEHYDROGENASE_REDUCTASE FAMILY PROTEIN"/>
    <property type="match status" value="1"/>
</dbReference>
<dbReference type="EMBL" id="JABWMJ010000004">
    <property type="protein sequence ID" value="NUZ06365.1"/>
    <property type="molecule type" value="Genomic_DNA"/>
</dbReference>
<reference evidence="3 4" key="1">
    <citation type="submission" date="2020-06" db="EMBL/GenBank/DDBJ databases">
        <title>Schlegella sp. ID0723 isolated from air conditioner.</title>
        <authorList>
            <person name="Kim D.Y."/>
            <person name="Kim D.-U."/>
        </authorList>
    </citation>
    <scope>NUCLEOTIDE SEQUENCE [LARGE SCALE GENOMIC DNA]</scope>
    <source>
        <strain evidence="3 4">ID0723</strain>
    </source>
</reference>
<evidence type="ECO:0000256" key="2">
    <source>
        <dbReference type="ARBA" id="ARBA00023002"/>
    </source>
</evidence>
<gene>
    <name evidence="3" type="ORF">HQN59_11400</name>
</gene>
<dbReference type="PRINTS" id="PR00081">
    <property type="entry name" value="GDHRDH"/>
</dbReference>
<keyword evidence="2" id="KW-0560">Oxidoreductase</keyword>
<dbReference type="PROSITE" id="PS00061">
    <property type="entry name" value="ADH_SHORT"/>
    <property type="match status" value="1"/>
</dbReference>